<feature type="signal peptide" evidence="1">
    <location>
        <begin position="1"/>
        <end position="27"/>
    </location>
</feature>
<evidence type="ECO:0008006" key="4">
    <source>
        <dbReference type="Google" id="ProtNLM"/>
    </source>
</evidence>
<dbReference type="STRING" id="1156985.SAMN04488118_105233"/>
<organism evidence="2 3">
    <name type="scientific">Epibacterium ulvae</name>
    <dbReference type="NCBI Taxonomy" id="1156985"/>
    <lineage>
        <taxon>Bacteria</taxon>
        <taxon>Pseudomonadati</taxon>
        <taxon>Pseudomonadota</taxon>
        <taxon>Alphaproteobacteria</taxon>
        <taxon>Rhodobacterales</taxon>
        <taxon>Roseobacteraceae</taxon>
        <taxon>Epibacterium</taxon>
    </lineage>
</organism>
<reference evidence="2 3" key="1">
    <citation type="submission" date="2016-10" db="EMBL/GenBank/DDBJ databases">
        <authorList>
            <person name="de Groot N.N."/>
        </authorList>
    </citation>
    <scope>NUCLEOTIDE SEQUENCE [LARGE SCALE GENOMIC DNA]</scope>
    <source>
        <strain evidence="2 3">U95</strain>
    </source>
</reference>
<gene>
    <name evidence="2" type="ORF">SAMN04488118_105233</name>
</gene>
<dbReference type="Proteomes" id="UP000198767">
    <property type="component" value="Unassembled WGS sequence"/>
</dbReference>
<dbReference type="EMBL" id="FMWG01000005">
    <property type="protein sequence ID" value="SCZ64384.1"/>
    <property type="molecule type" value="Genomic_DNA"/>
</dbReference>
<evidence type="ECO:0000256" key="1">
    <source>
        <dbReference type="SAM" id="SignalP"/>
    </source>
</evidence>
<proteinExistence type="predicted"/>
<name>A0A1G5QR71_9RHOB</name>
<keyword evidence="3" id="KW-1185">Reference proteome</keyword>
<protein>
    <recommendedName>
        <fullName evidence="4">HdeA/HdeB family protein</fullName>
    </recommendedName>
</protein>
<sequence length="122" mass="13447">MVRITRSAVCPAAAAILTFFAVAPVSAQDSKEDSCKYQGQVMSAVQGARLERVKIEDVETHILGSEPAWPEAYSKAIPQLSAHVYALKRRDLKNVDLGAAFEEQCLSSWDQIQELQKQLQNG</sequence>
<accession>A0A1G5QR71</accession>
<dbReference type="RefSeq" id="WP_090218595.1">
    <property type="nucleotide sequence ID" value="NZ_FMWG01000005.1"/>
</dbReference>
<dbReference type="OrthoDB" id="7726473at2"/>
<dbReference type="AlphaFoldDB" id="A0A1G5QR71"/>
<evidence type="ECO:0000313" key="3">
    <source>
        <dbReference type="Proteomes" id="UP000198767"/>
    </source>
</evidence>
<feature type="chain" id="PRO_5011706391" description="HdeA/HdeB family protein" evidence="1">
    <location>
        <begin position="28"/>
        <end position="122"/>
    </location>
</feature>
<keyword evidence="1" id="KW-0732">Signal</keyword>
<evidence type="ECO:0000313" key="2">
    <source>
        <dbReference type="EMBL" id="SCZ64384.1"/>
    </source>
</evidence>